<protein>
    <submittedName>
        <fullName evidence="1">Uncharacterized protein</fullName>
    </submittedName>
</protein>
<reference evidence="1" key="1">
    <citation type="submission" date="2023-01" db="EMBL/GenBank/DDBJ databases">
        <title>Colletotrichum chrysophilum M932 genome sequence.</title>
        <authorList>
            <person name="Baroncelli R."/>
        </authorList>
    </citation>
    <scope>NUCLEOTIDE SEQUENCE</scope>
    <source>
        <strain evidence="1">M932</strain>
    </source>
</reference>
<evidence type="ECO:0000313" key="1">
    <source>
        <dbReference type="EMBL" id="KAK1843086.1"/>
    </source>
</evidence>
<gene>
    <name evidence="1" type="ORF">CCHR01_14267</name>
</gene>
<keyword evidence="2" id="KW-1185">Reference proteome</keyword>
<evidence type="ECO:0000313" key="2">
    <source>
        <dbReference type="Proteomes" id="UP001243330"/>
    </source>
</evidence>
<name>A0AAD9A7X1_9PEZI</name>
<dbReference type="AlphaFoldDB" id="A0AAD9A7X1"/>
<sequence length="54" mass="5930">MSSVSHQKAQAPHYGCNERFRKGAGMNKHVGECICSPFTPVVGQQINRLTVESI</sequence>
<proteinExistence type="predicted"/>
<organism evidence="1 2">
    <name type="scientific">Colletotrichum chrysophilum</name>
    <dbReference type="NCBI Taxonomy" id="1836956"/>
    <lineage>
        <taxon>Eukaryota</taxon>
        <taxon>Fungi</taxon>
        <taxon>Dikarya</taxon>
        <taxon>Ascomycota</taxon>
        <taxon>Pezizomycotina</taxon>
        <taxon>Sordariomycetes</taxon>
        <taxon>Hypocreomycetidae</taxon>
        <taxon>Glomerellales</taxon>
        <taxon>Glomerellaceae</taxon>
        <taxon>Colletotrichum</taxon>
        <taxon>Colletotrichum gloeosporioides species complex</taxon>
    </lineage>
</organism>
<dbReference type="Proteomes" id="UP001243330">
    <property type="component" value="Unassembled WGS sequence"/>
</dbReference>
<comment type="caution">
    <text evidence="1">The sequence shown here is derived from an EMBL/GenBank/DDBJ whole genome shotgun (WGS) entry which is preliminary data.</text>
</comment>
<accession>A0AAD9A7X1</accession>
<dbReference type="EMBL" id="JAQOWY010000377">
    <property type="protein sequence ID" value="KAK1843086.1"/>
    <property type="molecule type" value="Genomic_DNA"/>
</dbReference>